<feature type="transmembrane region" description="Helical" evidence="1">
    <location>
        <begin position="40"/>
        <end position="58"/>
    </location>
</feature>
<feature type="domain" description="VanZ-like" evidence="2">
    <location>
        <begin position="32"/>
        <end position="113"/>
    </location>
</feature>
<proteinExistence type="predicted"/>
<keyword evidence="1" id="KW-1133">Transmembrane helix</keyword>
<dbReference type="Proteomes" id="UP000709959">
    <property type="component" value="Unassembled WGS sequence"/>
</dbReference>
<dbReference type="Pfam" id="PF04892">
    <property type="entry name" value="VanZ"/>
    <property type="match status" value="1"/>
</dbReference>
<comment type="caution">
    <text evidence="3">The sequence shown here is derived from an EMBL/GenBank/DDBJ whole genome shotgun (WGS) entry which is preliminary data.</text>
</comment>
<dbReference type="AlphaFoldDB" id="A0A936F4J8"/>
<dbReference type="NCBIfam" id="NF037970">
    <property type="entry name" value="vanZ_1"/>
    <property type="match status" value="1"/>
</dbReference>
<evidence type="ECO:0000256" key="1">
    <source>
        <dbReference type="SAM" id="Phobius"/>
    </source>
</evidence>
<keyword evidence="1" id="KW-0812">Transmembrane</keyword>
<dbReference type="SUPFAM" id="SSF56300">
    <property type="entry name" value="Metallo-dependent phosphatases"/>
    <property type="match status" value="1"/>
</dbReference>
<dbReference type="InterPro" id="IPR029052">
    <property type="entry name" value="Metallo-depent_PP-like"/>
</dbReference>
<feature type="transmembrane region" description="Helical" evidence="1">
    <location>
        <begin position="100"/>
        <end position="120"/>
    </location>
</feature>
<organism evidence="3 4">
    <name type="scientific">Candidatus Geothrix odensensis</name>
    <dbReference type="NCBI Taxonomy" id="2954440"/>
    <lineage>
        <taxon>Bacteria</taxon>
        <taxon>Pseudomonadati</taxon>
        <taxon>Acidobacteriota</taxon>
        <taxon>Holophagae</taxon>
        <taxon>Holophagales</taxon>
        <taxon>Holophagaceae</taxon>
        <taxon>Geothrix</taxon>
    </lineage>
</organism>
<evidence type="ECO:0000313" key="4">
    <source>
        <dbReference type="Proteomes" id="UP000709959"/>
    </source>
</evidence>
<name>A0A936F4J8_9BACT</name>
<dbReference type="InterPro" id="IPR006976">
    <property type="entry name" value="VanZ-like"/>
</dbReference>
<keyword evidence="1" id="KW-0472">Membrane</keyword>
<dbReference type="EMBL" id="JADKCH010000024">
    <property type="protein sequence ID" value="MBK8573610.1"/>
    <property type="molecule type" value="Genomic_DNA"/>
</dbReference>
<feature type="transmembrane region" description="Helical" evidence="1">
    <location>
        <begin position="70"/>
        <end position="88"/>
    </location>
</feature>
<reference evidence="3 4" key="1">
    <citation type="submission" date="2020-10" db="EMBL/GenBank/DDBJ databases">
        <title>Connecting structure to function with the recovery of over 1000 high-quality activated sludge metagenome-assembled genomes encoding full-length rRNA genes using long-read sequencing.</title>
        <authorList>
            <person name="Singleton C.M."/>
            <person name="Petriglieri F."/>
            <person name="Kristensen J.M."/>
            <person name="Kirkegaard R.H."/>
            <person name="Michaelsen T.Y."/>
            <person name="Andersen M.H."/>
            <person name="Karst S.M."/>
            <person name="Dueholm M.S."/>
            <person name="Nielsen P.H."/>
            <person name="Albertsen M."/>
        </authorList>
    </citation>
    <scope>NUCLEOTIDE SEQUENCE [LARGE SCALE GENOMIC DNA]</scope>
    <source>
        <strain evidence="3">OdNE_18-Q3-R46-58_MAXAC.008</strain>
    </source>
</reference>
<accession>A0A936F4J8</accession>
<evidence type="ECO:0000313" key="3">
    <source>
        <dbReference type="EMBL" id="MBK8573610.1"/>
    </source>
</evidence>
<evidence type="ECO:0000259" key="2">
    <source>
        <dbReference type="Pfam" id="PF04892"/>
    </source>
</evidence>
<sequence length="356" mass="40195">MRMRGFWILPLAVAVAIVWLSAQSHYPGGVQLPPPLDKVAHASVFAVLAWTLDLALWHSRPDLPMYRRHLLVFGIVAVFGATDEWHQAFVPGRACELSDWMADIGGGGLGLLAGSLHLFFSRHLEALSWRRGTARRPDPSRDLILVADPHWATELKGLEAATTRFPEADWLFLGDVFDVWVGMPGMETVAQRTFLDWVQARRTAGRWVGLWLGNREYFLERHAGTFDLMGEGIGGRLEGEPLTWEHGDLINTADRQYRLWNLVSRSGLLWLVFRLMPGSTARRVSAWMERKLRTTNSTYKLAFPRAAFRAAAEAHSGTTFVTGHFHTHEIEANGIALPWAHEGRFMVWRGGRVEEL</sequence>
<gene>
    <name evidence="3" type="primary">vanZ</name>
    <name evidence="3" type="ORF">IPN91_13500</name>
</gene>
<protein>
    <submittedName>
        <fullName evidence="3">VanZ family protein</fullName>
    </submittedName>
</protein>